<feature type="transmembrane region" description="Helical" evidence="1">
    <location>
        <begin position="110"/>
        <end position="130"/>
    </location>
</feature>
<dbReference type="RefSeq" id="WP_231113615.1">
    <property type="nucleotide sequence ID" value="NZ_AP031374.1"/>
</dbReference>
<sequence length="135" mass="15197">MANPINQLTKRGLSILLGVVMFLTSVLLITKVHVNLSEILFTFNPYPFYFIGLIFGVERIFYGVTGSSKLLSLIMGGGEYSSLSTLALFIFFLSFGLYVIIYTIAYTQIILQMLNVINGISYLLFSLSIFKAWHM</sequence>
<evidence type="ECO:0000313" key="3">
    <source>
        <dbReference type="Proteomes" id="UP000582213"/>
    </source>
</evidence>
<organism evidence="2 3">
    <name type="scientific">Sulfurisphaera ohwakuensis</name>
    <dbReference type="NCBI Taxonomy" id="69656"/>
    <lineage>
        <taxon>Archaea</taxon>
        <taxon>Thermoproteota</taxon>
        <taxon>Thermoprotei</taxon>
        <taxon>Sulfolobales</taxon>
        <taxon>Sulfolobaceae</taxon>
        <taxon>Sulfurisphaera</taxon>
    </lineage>
</organism>
<feature type="transmembrane region" description="Helical" evidence="1">
    <location>
        <begin position="12"/>
        <end position="34"/>
    </location>
</feature>
<keyword evidence="1" id="KW-0472">Membrane</keyword>
<name>A0A7J9RS62_SULOH</name>
<keyword evidence="1" id="KW-1133">Transmembrane helix</keyword>
<feature type="transmembrane region" description="Helical" evidence="1">
    <location>
        <begin position="86"/>
        <end position="104"/>
    </location>
</feature>
<evidence type="ECO:0000313" key="2">
    <source>
        <dbReference type="EMBL" id="MBB5253356.1"/>
    </source>
</evidence>
<dbReference type="Proteomes" id="UP000582213">
    <property type="component" value="Unassembled WGS sequence"/>
</dbReference>
<feature type="transmembrane region" description="Helical" evidence="1">
    <location>
        <begin position="46"/>
        <end position="65"/>
    </location>
</feature>
<dbReference type="GeneID" id="95644673"/>
<protein>
    <submittedName>
        <fullName evidence="2">Uncharacterized protein</fullName>
    </submittedName>
</protein>
<dbReference type="EMBL" id="JACHFY010000004">
    <property type="protein sequence ID" value="MBB5253356.1"/>
    <property type="molecule type" value="Genomic_DNA"/>
</dbReference>
<proteinExistence type="predicted"/>
<keyword evidence="1" id="KW-0812">Transmembrane</keyword>
<reference evidence="2 3" key="1">
    <citation type="submission" date="2020-08" db="EMBL/GenBank/DDBJ databases">
        <title>Genomic Encyclopedia of Type Strains, Phase IV (KMG-IV): sequencing the most valuable type-strain genomes for metagenomic binning, comparative biology and taxonomic classification.</title>
        <authorList>
            <person name="Goeker M."/>
        </authorList>
    </citation>
    <scope>NUCLEOTIDE SEQUENCE [LARGE SCALE GENOMIC DNA]</scope>
    <source>
        <strain evidence="2 3">DSM 12421</strain>
    </source>
</reference>
<dbReference type="AlphaFoldDB" id="A0A7J9RS62"/>
<gene>
    <name evidence="2" type="ORF">HNQ62_001117</name>
</gene>
<comment type="caution">
    <text evidence="2">The sequence shown here is derived from an EMBL/GenBank/DDBJ whole genome shotgun (WGS) entry which is preliminary data.</text>
</comment>
<accession>A0A7J9RS62</accession>
<evidence type="ECO:0000256" key="1">
    <source>
        <dbReference type="SAM" id="Phobius"/>
    </source>
</evidence>